<keyword evidence="3" id="KW-0285">Flavoprotein</keyword>
<dbReference type="PIRSF" id="PIRSF000350">
    <property type="entry name" value="Mercury_reductase_MerA"/>
    <property type="match status" value="1"/>
</dbReference>
<evidence type="ECO:0000259" key="14">
    <source>
        <dbReference type="Pfam" id="PF07992"/>
    </source>
</evidence>
<evidence type="ECO:0000256" key="7">
    <source>
        <dbReference type="ARBA" id="ARBA00023002"/>
    </source>
</evidence>
<comment type="similarity">
    <text evidence="1">Belongs to the class-I pyridine nucleotide-disulfide oxidoreductase family.</text>
</comment>
<dbReference type="PANTHER" id="PTHR42737:SF8">
    <property type="entry name" value="THIOREDOXIN-DISULFIDE REDUCTASE"/>
    <property type="match status" value="1"/>
</dbReference>
<dbReference type="FunFam" id="3.50.50.60:FF:000012">
    <property type="entry name" value="Thioredoxin reductase 1, cytoplasmic"/>
    <property type="match status" value="1"/>
</dbReference>
<evidence type="ECO:0000313" key="16">
    <source>
        <dbReference type="Proteomes" id="UP001431209"/>
    </source>
</evidence>
<feature type="domain" description="FAD/NAD(P)-binding" evidence="14">
    <location>
        <begin position="32"/>
        <end position="378"/>
    </location>
</feature>
<comment type="caution">
    <text evidence="15">The sequence shown here is derived from an EMBL/GenBank/DDBJ whole genome shotgun (WGS) entry which is preliminary data.</text>
</comment>
<feature type="binding site" evidence="11">
    <location>
        <begin position="232"/>
        <end position="239"/>
    </location>
    <ligand>
        <name>NAD(+)</name>
        <dbReference type="ChEBI" id="CHEBI:57540"/>
    </ligand>
</feature>
<dbReference type="PANTHER" id="PTHR42737">
    <property type="entry name" value="GLUTATHIONE REDUCTASE"/>
    <property type="match status" value="1"/>
</dbReference>
<evidence type="ECO:0000313" key="15">
    <source>
        <dbReference type="EMBL" id="KAL0483093.1"/>
    </source>
</evidence>
<dbReference type="PRINTS" id="PR00368">
    <property type="entry name" value="FADPNR"/>
</dbReference>
<dbReference type="SUPFAM" id="SSF51905">
    <property type="entry name" value="FAD/NAD(P)-binding domain"/>
    <property type="match status" value="1"/>
</dbReference>
<keyword evidence="6" id="KW-0712">Selenocysteine</keyword>
<evidence type="ECO:0000256" key="11">
    <source>
        <dbReference type="PIRSR" id="PIRSR000350-3"/>
    </source>
</evidence>
<evidence type="ECO:0000259" key="13">
    <source>
        <dbReference type="Pfam" id="PF02852"/>
    </source>
</evidence>
<keyword evidence="4 11" id="KW-0274">FAD</keyword>
<dbReference type="Pfam" id="PF07992">
    <property type="entry name" value="Pyr_redox_2"/>
    <property type="match status" value="1"/>
</dbReference>
<evidence type="ECO:0000256" key="6">
    <source>
        <dbReference type="ARBA" id="ARBA00022933"/>
    </source>
</evidence>
<dbReference type="Pfam" id="PF02852">
    <property type="entry name" value="Pyr_redox_dim"/>
    <property type="match status" value="1"/>
</dbReference>
<evidence type="ECO:0000256" key="8">
    <source>
        <dbReference type="ARBA" id="ARBA00023157"/>
    </source>
</evidence>
<dbReference type="InterPro" id="IPR046952">
    <property type="entry name" value="GSHR/TRXR-like"/>
</dbReference>
<dbReference type="Proteomes" id="UP001431209">
    <property type="component" value="Unassembled WGS sequence"/>
</dbReference>
<evidence type="ECO:0000256" key="4">
    <source>
        <dbReference type="ARBA" id="ARBA00022827"/>
    </source>
</evidence>
<keyword evidence="5" id="KW-0521">NADP</keyword>
<name>A0AAW2Z030_9EUKA</name>
<organism evidence="15 16">
    <name type="scientific">Acrasis kona</name>
    <dbReference type="NCBI Taxonomy" id="1008807"/>
    <lineage>
        <taxon>Eukaryota</taxon>
        <taxon>Discoba</taxon>
        <taxon>Heterolobosea</taxon>
        <taxon>Tetramitia</taxon>
        <taxon>Eutetramitia</taxon>
        <taxon>Acrasidae</taxon>
        <taxon>Acrasis</taxon>
    </lineage>
</organism>
<keyword evidence="9" id="KW-0676">Redox-active center</keyword>
<keyword evidence="16" id="KW-1185">Reference proteome</keyword>
<dbReference type="InterPro" id="IPR023753">
    <property type="entry name" value="FAD/NAD-binding_dom"/>
</dbReference>
<keyword evidence="11" id="KW-0547">Nucleotide-binding</keyword>
<dbReference type="InterPro" id="IPR001100">
    <property type="entry name" value="Pyr_nuc-diS_OxRdtase"/>
</dbReference>
<dbReference type="GO" id="GO:0004362">
    <property type="term" value="F:glutathione-disulfide reductase (NADPH) activity"/>
    <property type="evidence" value="ECO:0007669"/>
    <property type="project" value="TreeGrafter"/>
</dbReference>
<evidence type="ECO:0000256" key="9">
    <source>
        <dbReference type="ARBA" id="ARBA00023284"/>
    </source>
</evidence>
<dbReference type="InterPro" id="IPR016156">
    <property type="entry name" value="FAD/NAD-linked_Rdtase_dimer_sf"/>
</dbReference>
<dbReference type="InterPro" id="IPR004099">
    <property type="entry name" value="Pyr_nucl-diS_OxRdtase_dimer"/>
</dbReference>
<dbReference type="AlphaFoldDB" id="A0AAW2Z030"/>
<feature type="binding site" evidence="11">
    <location>
        <position position="103"/>
    </location>
    <ligand>
        <name>FAD</name>
        <dbReference type="ChEBI" id="CHEBI:57692"/>
    </ligand>
</feature>
<dbReference type="GO" id="GO:0005829">
    <property type="term" value="C:cytosol"/>
    <property type="evidence" value="ECO:0007669"/>
    <property type="project" value="TreeGrafter"/>
</dbReference>
<dbReference type="Gene3D" id="3.50.50.60">
    <property type="entry name" value="FAD/NAD(P)-binding domain"/>
    <property type="match status" value="2"/>
</dbReference>
<dbReference type="NCBIfam" id="TIGR01438">
    <property type="entry name" value="TGR"/>
    <property type="match status" value="1"/>
</dbReference>
<dbReference type="GO" id="GO:0005739">
    <property type="term" value="C:mitochondrion"/>
    <property type="evidence" value="ECO:0007669"/>
    <property type="project" value="TreeGrafter"/>
</dbReference>
<protein>
    <recommendedName>
        <fullName evidence="2">thioredoxin-disulfide reductase (NADPH)</fullName>
        <ecNumber evidence="2">1.8.1.9</ecNumber>
    </recommendedName>
</protein>
<feature type="domain" description="Pyridine nucleotide-disulphide oxidoreductase dimerisation" evidence="13">
    <location>
        <begin position="404"/>
        <end position="514"/>
    </location>
</feature>
<feature type="disulfide bond" description="Redox-active" evidence="12">
    <location>
        <begin position="94"/>
        <end position="99"/>
    </location>
</feature>
<feature type="active site" description="Proton acceptor" evidence="10">
    <location>
        <position position="505"/>
    </location>
</feature>
<dbReference type="EMBL" id="JAOPGA020000927">
    <property type="protein sequence ID" value="KAL0483093.1"/>
    <property type="molecule type" value="Genomic_DNA"/>
</dbReference>
<keyword evidence="7" id="KW-0560">Oxidoreductase</keyword>
<reference evidence="15 16" key="1">
    <citation type="submission" date="2024-03" db="EMBL/GenBank/DDBJ databases">
        <title>The Acrasis kona genome and developmental transcriptomes reveal deep origins of eukaryotic multicellular pathways.</title>
        <authorList>
            <person name="Sheikh S."/>
            <person name="Fu C.-J."/>
            <person name="Brown M.W."/>
            <person name="Baldauf S.L."/>
        </authorList>
    </citation>
    <scope>NUCLEOTIDE SEQUENCE [LARGE SCALE GENOMIC DNA]</scope>
    <source>
        <strain evidence="15 16">ATCC MYA-3509</strain>
    </source>
</reference>
<dbReference type="Gene3D" id="3.30.390.30">
    <property type="match status" value="1"/>
</dbReference>
<keyword evidence="11" id="KW-0520">NAD</keyword>
<dbReference type="InterPro" id="IPR006338">
    <property type="entry name" value="Thioredoxin/glutathione_Rdtase"/>
</dbReference>
<evidence type="ECO:0000256" key="5">
    <source>
        <dbReference type="ARBA" id="ARBA00022857"/>
    </source>
</evidence>
<evidence type="ECO:0000256" key="10">
    <source>
        <dbReference type="PIRSR" id="PIRSR000350-2"/>
    </source>
</evidence>
<evidence type="ECO:0000256" key="3">
    <source>
        <dbReference type="ARBA" id="ARBA00022630"/>
    </source>
</evidence>
<accession>A0AAW2Z030</accession>
<sequence>MLVRFRRRHILETIRKYHKGDSNEQSSLKHQYDLVCIGGGSGGLAAAKRAHLELQSRDIQPKIAIVDYREHPNIVNTSPDRPEINWRWGLGGTCTNVGCIPKKIMHTAALYGEYVQNASEFGWKVPSTVEHDWESLVENVQNHIRSIHFGYRSDMMLNKIEHINARAKFLDKHTIEVTDAKGNVKTITSRRFIIAVGCMPKYPDIEGAKEYAITSDELFALIKPPNKTLVVGASYIALESAGYLSGLNQKVTVMMRSIPLRGFDQDCAQKIVEFMKERGTTFKQGCVPTKIRKNKNSFVVEYVDDKNSVHVEEYDTVLFAVGRKCVADELGLQQLGVKFDNDKIDVNEFEQTSVPHIYAVGDCINRGLELTPTAIHAGSLLSRRIYSEELVTKNHKHIMDYTNVPTTVFTPLEYGSCGMSEEDTIKKYGQDNIEVYLIGFTPLEHEFTHKDTNKTYMKVICVGSEEKIIGFHYLGPNAGEITQGVAVAIRLGVTKHDLDSTVGIHPTVAEEMTRLNITRRSGLVAEKRGC</sequence>
<feature type="binding site" evidence="11">
    <location>
        <position position="362"/>
    </location>
    <ligand>
        <name>FAD</name>
        <dbReference type="ChEBI" id="CHEBI:57692"/>
    </ligand>
</feature>
<proteinExistence type="inferred from homology"/>
<dbReference type="PRINTS" id="PR00411">
    <property type="entry name" value="PNDRDTASEI"/>
</dbReference>
<gene>
    <name evidence="15" type="ORF">AKO1_014971</name>
</gene>
<dbReference type="GO" id="GO:0006749">
    <property type="term" value="P:glutathione metabolic process"/>
    <property type="evidence" value="ECO:0007669"/>
    <property type="project" value="TreeGrafter"/>
</dbReference>
<evidence type="ECO:0000256" key="2">
    <source>
        <dbReference type="ARBA" id="ARBA00012610"/>
    </source>
</evidence>
<evidence type="ECO:0000256" key="12">
    <source>
        <dbReference type="PIRSR" id="PIRSR000350-4"/>
    </source>
</evidence>
<dbReference type="FunFam" id="3.30.390.30:FF:000004">
    <property type="entry name" value="Thioredoxin reductase 1, cytoplasmic"/>
    <property type="match status" value="1"/>
</dbReference>
<dbReference type="GO" id="GO:0045454">
    <property type="term" value="P:cell redox homeostasis"/>
    <property type="evidence" value="ECO:0007669"/>
    <property type="project" value="InterPro"/>
</dbReference>
<feature type="binding site" evidence="11">
    <location>
        <position position="322"/>
    </location>
    <ligand>
        <name>NAD(+)</name>
        <dbReference type="ChEBI" id="CHEBI:57540"/>
    </ligand>
</feature>
<keyword evidence="8" id="KW-1015">Disulfide bond</keyword>
<evidence type="ECO:0000256" key="1">
    <source>
        <dbReference type="ARBA" id="ARBA00007532"/>
    </source>
</evidence>
<dbReference type="GO" id="GO:0004791">
    <property type="term" value="F:thioredoxin-disulfide reductase (NADPH) activity"/>
    <property type="evidence" value="ECO:0007669"/>
    <property type="project" value="UniProtKB-EC"/>
</dbReference>
<dbReference type="InterPro" id="IPR036188">
    <property type="entry name" value="FAD/NAD-bd_sf"/>
</dbReference>
<dbReference type="GO" id="GO:0034599">
    <property type="term" value="P:cellular response to oxidative stress"/>
    <property type="evidence" value="ECO:0007669"/>
    <property type="project" value="TreeGrafter"/>
</dbReference>
<dbReference type="GO" id="GO:0050660">
    <property type="term" value="F:flavin adenine dinucleotide binding"/>
    <property type="evidence" value="ECO:0007669"/>
    <property type="project" value="InterPro"/>
</dbReference>
<comment type="cofactor">
    <cofactor evidence="11">
        <name>FAD</name>
        <dbReference type="ChEBI" id="CHEBI:57692"/>
    </cofactor>
    <text evidence="11">Binds 1 FAD per subunit.</text>
</comment>
<dbReference type="SUPFAM" id="SSF55424">
    <property type="entry name" value="FAD/NAD-linked reductases, dimerisation (C-terminal) domain"/>
    <property type="match status" value="1"/>
</dbReference>
<dbReference type="EC" id="1.8.1.9" evidence="2"/>